<protein>
    <submittedName>
        <fullName evidence="1">Uncharacterized protein</fullName>
    </submittedName>
</protein>
<dbReference type="RefSeq" id="WP_053069828.1">
    <property type="nucleotide sequence ID" value="NZ_CM003350.1"/>
</dbReference>
<sequence length="108" mass="12393">MKLIINKEIYKNNLTGEPFNFTKIIKTSNSIYCYVNNKEIISFEDVANMDIFEVKDGEFSCPAKTKEEMQQEVNAKLLKDSANLQVELDKQKELNATLLMQIARLGGR</sequence>
<reference evidence="2" key="1">
    <citation type="journal article" date="2014" name="PLoS ONE">
        <title>Plasmidome interchange between Clostridium botulinum, Clostridium novyi and Clostridium haemolyticum converts strains of independent lineages into distinctly different pathogens.</title>
        <authorList>
            <person name="Skarin H."/>
            <person name="Segerman B."/>
        </authorList>
    </citation>
    <scope>NUCLEOTIDE SEQUENCE [LARGE SCALE GENOMIC DNA]</scope>
    <source>
        <strain evidence="2">ATCC 27606</strain>
    </source>
</reference>
<proteinExistence type="predicted"/>
<keyword evidence="1" id="KW-0614">Plasmid</keyword>
<gene>
    <name evidence="1" type="ORF">Z959_p0010</name>
</gene>
<name>A0AA40M449_CLONO</name>
<evidence type="ECO:0000313" key="1">
    <source>
        <dbReference type="EMBL" id="KEI11448.1"/>
    </source>
</evidence>
<dbReference type="Proteomes" id="UP000027770">
    <property type="component" value="Plasmid p2Cn27606"/>
</dbReference>
<organism evidence="1 2">
    <name type="scientific">Clostridium novyi B str. ATCC 27606</name>
    <dbReference type="NCBI Taxonomy" id="1443123"/>
    <lineage>
        <taxon>Bacteria</taxon>
        <taxon>Bacillati</taxon>
        <taxon>Bacillota</taxon>
        <taxon>Clostridia</taxon>
        <taxon>Eubacteriales</taxon>
        <taxon>Clostridiaceae</taxon>
        <taxon>Clostridium</taxon>
    </lineage>
</organism>
<keyword evidence="2" id="KW-1185">Reference proteome</keyword>
<dbReference type="EMBL" id="JENW01000167">
    <property type="protein sequence ID" value="KEI11448.1"/>
    <property type="molecule type" value="Genomic_DNA"/>
</dbReference>
<evidence type="ECO:0000313" key="2">
    <source>
        <dbReference type="Proteomes" id="UP000027770"/>
    </source>
</evidence>
<dbReference type="AlphaFoldDB" id="A0AA40M449"/>
<geneLocation type="plasmid" evidence="1 2">
    <name>p2Cn27606</name>
</geneLocation>
<accession>A0AA40M449</accession>
<comment type="caution">
    <text evidence="1">The sequence shown here is derived from an EMBL/GenBank/DDBJ whole genome shotgun (WGS) entry which is preliminary data.</text>
</comment>